<dbReference type="InterPro" id="IPR005821">
    <property type="entry name" value="Ion_trans_dom"/>
</dbReference>
<feature type="domain" description="Cyclic nucleotide-binding" evidence="8">
    <location>
        <begin position="220"/>
        <end position="264"/>
    </location>
</feature>
<comment type="subcellular location">
    <subcellularLocation>
        <location evidence="1">Membrane</location>
        <topology evidence="1">Multi-pass membrane protein</topology>
    </subcellularLocation>
</comment>
<dbReference type="EMBL" id="LDAU01000166">
    <property type="protein sequence ID" value="KRX01739.1"/>
    <property type="molecule type" value="Genomic_DNA"/>
</dbReference>
<protein>
    <submittedName>
        <fullName evidence="9">Cyclic nucleotide-binding protein</fullName>
    </submittedName>
</protein>
<dbReference type="PANTHER" id="PTHR45689:SF5">
    <property type="entry name" value="I[[H]] CHANNEL, ISOFORM E"/>
    <property type="match status" value="1"/>
</dbReference>
<evidence type="ECO:0000256" key="5">
    <source>
        <dbReference type="ARBA" id="ARBA00023065"/>
    </source>
</evidence>
<feature type="transmembrane region" description="Helical" evidence="7">
    <location>
        <begin position="88"/>
        <end position="107"/>
    </location>
</feature>
<keyword evidence="3 7" id="KW-0812">Transmembrane</keyword>
<dbReference type="InterPro" id="IPR051413">
    <property type="entry name" value="K/Na_HCN_channel"/>
</dbReference>
<keyword evidence="10" id="KW-1185">Reference proteome</keyword>
<dbReference type="PROSITE" id="PS50042">
    <property type="entry name" value="CNMP_BINDING_3"/>
    <property type="match status" value="1"/>
</dbReference>
<comment type="caution">
    <text evidence="9">The sequence shown here is derived from an EMBL/GenBank/DDBJ whole genome shotgun (WGS) entry which is preliminary data.</text>
</comment>
<dbReference type="Gene3D" id="2.60.120.10">
    <property type="entry name" value="Jelly Rolls"/>
    <property type="match status" value="1"/>
</dbReference>
<dbReference type="GO" id="GO:0005249">
    <property type="term" value="F:voltage-gated potassium channel activity"/>
    <property type="evidence" value="ECO:0007669"/>
    <property type="project" value="TreeGrafter"/>
</dbReference>
<dbReference type="SUPFAM" id="SSF51206">
    <property type="entry name" value="cAMP-binding domain-like"/>
    <property type="match status" value="1"/>
</dbReference>
<dbReference type="InterPro" id="IPR018490">
    <property type="entry name" value="cNMP-bd_dom_sf"/>
</dbReference>
<dbReference type="GO" id="GO:0003254">
    <property type="term" value="P:regulation of membrane depolarization"/>
    <property type="evidence" value="ECO:0007669"/>
    <property type="project" value="TreeGrafter"/>
</dbReference>
<feature type="transmembrane region" description="Helical" evidence="7">
    <location>
        <begin position="38"/>
        <end position="56"/>
    </location>
</feature>
<keyword evidence="5" id="KW-0406">Ion transport</keyword>
<dbReference type="OMA" id="CIMVISA"/>
<organism evidence="9 10">
    <name type="scientific">Pseudocohnilembus persalinus</name>
    <name type="common">Ciliate</name>
    <dbReference type="NCBI Taxonomy" id="266149"/>
    <lineage>
        <taxon>Eukaryota</taxon>
        <taxon>Sar</taxon>
        <taxon>Alveolata</taxon>
        <taxon>Ciliophora</taxon>
        <taxon>Intramacronucleata</taxon>
        <taxon>Oligohymenophorea</taxon>
        <taxon>Scuticociliatia</taxon>
        <taxon>Philasterida</taxon>
        <taxon>Pseudocohnilembidae</taxon>
        <taxon>Pseudocohnilembus</taxon>
    </lineage>
</organism>
<accession>A0A0V0QHY1</accession>
<gene>
    <name evidence="9" type="ORF">PPERSA_01609</name>
</gene>
<evidence type="ECO:0000256" key="2">
    <source>
        <dbReference type="ARBA" id="ARBA00022448"/>
    </source>
</evidence>
<dbReference type="InterPro" id="IPR000595">
    <property type="entry name" value="cNMP-bd_dom"/>
</dbReference>
<name>A0A0V0QHY1_PSEPJ</name>
<proteinExistence type="predicted"/>
<dbReference type="Gene3D" id="1.10.287.630">
    <property type="entry name" value="Helix hairpin bin"/>
    <property type="match status" value="1"/>
</dbReference>
<feature type="transmembrane region" description="Helical" evidence="7">
    <location>
        <begin position="114"/>
        <end position="135"/>
    </location>
</feature>
<evidence type="ECO:0000256" key="3">
    <source>
        <dbReference type="ARBA" id="ARBA00022692"/>
    </source>
</evidence>
<evidence type="ECO:0000256" key="7">
    <source>
        <dbReference type="SAM" id="Phobius"/>
    </source>
</evidence>
<evidence type="ECO:0000313" key="9">
    <source>
        <dbReference type="EMBL" id="KRX01739.1"/>
    </source>
</evidence>
<dbReference type="OrthoDB" id="415460at2759"/>
<dbReference type="AlphaFoldDB" id="A0A0V0QHY1"/>
<dbReference type="InterPro" id="IPR014710">
    <property type="entry name" value="RmlC-like_jellyroll"/>
</dbReference>
<dbReference type="PANTHER" id="PTHR45689">
    <property type="entry name" value="I[[H]] CHANNEL, ISOFORM E"/>
    <property type="match status" value="1"/>
</dbReference>
<dbReference type="Pfam" id="PF00520">
    <property type="entry name" value="Ion_trans"/>
    <property type="match status" value="1"/>
</dbReference>
<sequence length="337" mass="40012">MQLILVFCLRDVFQIYREIEKFYNFTGNSAAFSRFFEMILEILLVCHFVSILWYNLAIYELKSDPLKETWLGDQQNVDSLSHFEKYTFSFYWFVVTMSTLGYGDIYPKTHIERLFVIICTFISCGVFGLTMNTIGNILEEISQNNEQFKGKMANLNSYMDKHCMSKLLQNKVRKYFEYLHSEKKDQDDQGRLMINSLASNLKQEVLQDLYSKFLYNSKIFQQNFSYKFLNQLAVNMQEETIGPEEIIYKNGDYSQNVYFIIKGKDKLFSIIPNFDAMQLWDNYLTYGNYNVILEKLKKKQVKNLKQINNVKQKYARRHKESLGLQQTCQSRTSQLYV</sequence>
<keyword evidence="4 7" id="KW-1133">Transmembrane helix</keyword>
<reference evidence="9 10" key="1">
    <citation type="journal article" date="2015" name="Sci. Rep.">
        <title>Genome of the facultative scuticociliatosis pathogen Pseudocohnilembus persalinus provides insight into its virulence through horizontal gene transfer.</title>
        <authorList>
            <person name="Xiong J."/>
            <person name="Wang G."/>
            <person name="Cheng J."/>
            <person name="Tian M."/>
            <person name="Pan X."/>
            <person name="Warren A."/>
            <person name="Jiang C."/>
            <person name="Yuan D."/>
            <person name="Miao W."/>
        </authorList>
    </citation>
    <scope>NUCLEOTIDE SEQUENCE [LARGE SCALE GENOMIC DNA]</scope>
    <source>
        <strain evidence="9">36N120E</strain>
    </source>
</reference>
<evidence type="ECO:0000259" key="8">
    <source>
        <dbReference type="PROSITE" id="PS50042"/>
    </source>
</evidence>
<evidence type="ECO:0000256" key="4">
    <source>
        <dbReference type="ARBA" id="ARBA00022989"/>
    </source>
</evidence>
<keyword evidence="2" id="KW-0813">Transport</keyword>
<dbReference type="Proteomes" id="UP000054937">
    <property type="component" value="Unassembled WGS sequence"/>
</dbReference>
<evidence type="ECO:0000313" key="10">
    <source>
        <dbReference type="Proteomes" id="UP000054937"/>
    </source>
</evidence>
<evidence type="ECO:0000256" key="1">
    <source>
        <dbReference type="ARBA" id="ARBA00004141"/>
    </source>
</evidence>
<dbReference type="InParanoid" id="A0A0V0QHY1"/>
<dbReference type="GO" id="GO:0098855">
    <property type="term" value="C:HCN channel complex"/>
    <property type="evidence" value="ECO:0007669"/>
    <property type="project" value="TreeGrafter"/>
</dbReference>
<evidence type="ECO:0000256" key="6">
    <source>
        <dbReference type="ARBA" id="ARBA00023136"/>
    </source>
</evidence>
<dbReference type="SUPFAM" id="SSF81324">
    <property type="entry name" value="Voltage-gated potassium channels"/>
    <property type="match status" value="1"/>
</dbReference>
<dbReference type="Gene3D" id="1.10.287.70">
    <property type="match status" value="1"/>
</dbReference>
<keyword evidence="6 7" id="KW-0472">Membrane</keyword>
<dbReference type="GO" id="GO:0035725">
    <property type="term" value="P:sodium ion transmembrane transport"/>
    <property type="evidence" value="ECO:0007669"/>
    <property type="project" value="TreeGrafter"/>
</dbReference>